<name>A0ABY7TBN6_9SPHI</name>
<dbReference type="RefSeq" id="WP_273631960.1">
    <property type="nucleotide sequence ID" value="NZ_CP117167.1"/>
</dbReference>
<organism evidence="2 3">
    <name type="scientific">Mucilaginibacter jinjuensis</name>
    <dbReference type="NCBI Taxonomy" id="1176721"/>
    <lineage>
        <taxon>Bacteria</taxon>
        <taxon>Pseudomonadati</taxon>
        <taxon>Bacteroidota</taxon>
        <taxon>Sphingobacteriia</taxon>
        <taxon>Sphingobacteriales</taxon>
        <taxon>Sphingobacteriaceae</taxon>
        <taxon>Mucilaginibacter</taxon>
    </lineage>
</organism>
<feature type="transmembrane region" description="Helical" evidence="1">
    <location>
        <begin position="12"/>
        <end position="36"/>
    </location>
</feature>
<dbReference type="Proteomes" id="UP001216139">
    <property type="component" value="Chromosome"/>
</dbReference>
<evidence type="ECO:0000313" key="3">
    <source>
        <dbReference type="Proteomes" id="UP001216139"/>
    </source>
</evidence>
<keyword evidence="1" id="KW-0812">Transmembrane</keyword>
<reference evidence="2 3" key="1">
    <citation type="submission" date="2023-02" db="EMBL/GenBank/DDBJ databases">
        <title>Genome sequence of Mucilaginibacter jinjuensis strain KACC 16571.</title>
        <authorList>
            <person name="Kim S."/>
            <person name="Heo J."/>
            <person name="Kwon S.-W."/>
        </authorList>
    </citation>
    <scope>NUCLEOTIDE SEQUENCE [LARGE SCALE GENOMIC DNA]</scope>
    <source>
        <strain evidence="2 3">KACC 16571</strain>
    </source>
</reference>
<sequence length="170" mass="19722">MKLDSWVKAFTIMEVVIAALVATLVITMAYTAYLMMNHAYLNFTNKNDDMQVLLRLDQLLKRDFNHSQRIMRDKQNLLFEDSTQTVRYEIGPEFIIRSALISDTFKIKTTIFNTAFAHHFVPEEGAAIAEAQPIDELALDILFRSDTISYHYNKNYSSKDLIRITQYAIN</sequence>
<protein>
    <recommendedName>
        <fullName evidence="4">Prepilin-type N-terminal cleavage/methylation domain-containing protein</fullName>
    </recommendedName>
</protein>
<keyword evidence="3" id="KW-1185">Reference proteome</keyword>
<evidence type="ECO:0008006" key="4">
    <source>
        <dbReference type="Google" id="ProtNLM"/>
    </source>
</evidence>
<gene>
    <name evidence="2" type="ORF">PQO05_06860</name>
</gene>
<dbReference type="EMBL" id="CP117167">
    <property type="protein sequence ID" value="WCT13654.1"/>
    <property type="molecule type" value="Genomic_DNA"/>
</dbReference>
<keyword evidence="1" id="KW-0472">Membrane</keyword>
<accession>A0ABY7TBN6</accession>
<evidence type="ECO:0000313" key="2">
    <source>
        <dbReference type="EMBL" id="WCT13654.1"/>
    </source>
</evidence>
<proteinExistence type="predicted"/>
<evidence type="ECO:0000256" key="1">
    <source>
        <dbReference type="SAM" id="Phobius"/>
    </source>
</evidence>
<keyword evidence="1" id="KW-1133">Transmembrane helix</keyword>